<sequence length="304" mass="34053">MKSLNLERVKEPMGNKFIIISCILLLSLHSSGKNGFAADKPVVHFGINLRYNPVILYKRYQPLMDYLTQNSPYRFELKISRDYQEAVKFLKEGRTQISSLGDGAFIEAILLHGAVPIVKPLNKDGKPFYRCAIIVPRNSALNSLQNLRGKSIALGSYHSTTGNLIPRYLLAVNGINLQGIGSVASLKNHDAVTKAILKGQYDAGAVKDVFAEKYGEYGLRVLAYSDPIPSVPLVVRNNAPREFVKAVTEALLKLDPRNPAHQKLMENWDEEYKHGFVSADISGYREIFRMFRSIPNGCGMRCHR</sequence>
<dbReference type="SUPFAM" id="SSF53850">
    <property type="entry name" value="Periplasmic binding protein-like II"/>
    <property type="match status" value="1"/>
</dbReference>
<evidence type="ECO:0000313" key="4">
    <source>
        <dbReference type="Proteomes" id="UP000006695"/>
    </source>
</evidence>
<dbReference type="Gene3D" id="3.40.190.10">
    <property type="entry name" value="Periplasmic binding protein-like II"/>
    <property type="match status" value="2"/>
</dbReference>
<keyword evidence="2" id="KW-0732">Signal</keyword>
<accession>A5G7K9</accession>
<proteinExistence type="inferred from homology"/>
<dbReference type="STRING" id="351605.Gura_3623"/>
<name>A5G7K9_GEOUR</name>
<dbReference type="InterPro" id="IPR005770">
    <property type="entry name" value="PhnD"/>
</dbReference>
<gene>
    <name evidence="3" type="ordered locus">Gura_3623</name>
</gene>
<dbReference type="Proteomes" id="UP000006695">
    <property type="component" value="Chromosome"/>
</dbReference>
<dbReference type="KEGG" id="gur:Gura_3623"/>
<reference evidence="3 4" key="1">
    <citation type="submission" date="2007-05" db="EMBL/GenBank/DDBJ databases">
        <title>Complete sequence of Geobacter uraniireducens Rf4.</title>
        <authorList>
            <consortium name="US DOE Joint Genome Institute"/>
            <person name="Copeland A."/>
            <person name="Lucas S."/>
            <person name="Lapidus A."/>
            <person name="Barry K."/>
            <person name="Detter J.C."/>
            <person name="Glavina del Rio T."/>
            <person name="Hammon N."/>
            <person name="Israni S."/>
            <person name="Dalin E."/>
            <person name="Tice H."/>
            <person name="Pitluck S."/>
            <person name="Chertkov O."/>
            <person name="Brettin T."/>
            <person name="Bruce D."/>
            <person name="Han C."/>
            <person name="Schmutz J."/>
            <person name="Larimer F."/>
            <person name="Land M."/>
            <person name="Hauser L."/>
            <person name="Kyrpides N."/>
            <person name="Mikhailova N."/>
            <person name="Shelobolina E."/>
            <person name="Aklujkar M."/>
            <person name="Lovley D."/>
            <person name="Richardson P."/>
        </authorList>
    </citation>
    <scope>NUCLEOTIDE SEQUENCE [LARGE SCALE GENOMIC DNA]</scope>
    <source>
        <strain evidence="4">ATCC BAA-1134 / JCM 13001 / Rf4</strain>
    </source>
</reference>
<organism evidence="3 4">
    <name type="scientific">Geotalea uraniireducens (strain Rf4)</name>
    <name type="common">Geobacter uraniireducens</name>
    <dbReference type="NCBI Taxonomy" id="351605"/>
    <lineage>
        <taxon>Bacteria</taxon>
        <taxon>Pseudomonadati</taxon>
        <taxon>Thermodesulfobacteriota</taxon>
        <taxon>Desulfuromonadia</taxon>
        <taxon>Geobacterales</taxon>
        <taxon>Geobacteraceae</taxon>
        <taxon>Geotalea</taxon>
    </lineage>
</organism>
<dbReference type="HOGENOM" id="CLU_051472_6_3_7"/>
<dbReference type="PANTHER" id="PTHR35841:SF1">
    <property type="entry name" value="PHOSPHONATES-BINDING PERIPLASMIC PROTEIN"/>
    <property type="match status" value="1"/>
</dbReference>
<evidence type="ECO:0000313" key="3">
    <source>
        <dbReference type="EMBL" id="ABQ27777.1"/>
    </source>
</evidence>
<comment type="similarity">
    <text evidence="1">Belongs to the phosphate/phosphite/phosphonate binding protein family.</text>
</comment>
<evidence type="ECO:0000256" key="1">
    <source>
        <dbReference type="ARBA" id="ARBA00007162"/>
    </source>
</evidence>
<dbReference type="NCBIfam" id="TIGR01098">
    <property type="entry name" value="3A0109s03R"/>
    <property type="match status" value="1"/>
</dbReference>
<dbReference type="GO" id="GO:0043190">
    <property type="term" value="C:ATP-binding cassette (ABC) transporter complex"/>
    <property type="evidence" value="ECO:0007669"/>
    <property type="project" value="InterPro"/>
</dbReference>
<keyword evidence="4" id="KW-1185">Reference proteome</keyword>
<dbReference type="EMBL" id="CP000698">
    <property type="protein sequence ID" value="ABQ27777.1"/>
    <property type="molecule type" value="Genomic_DNA"/>
</dbReference>
<dbReference type="GO" id="GO:0055085">
    <property type="term" value="P:transmembrane transport"/>
    <property type="evidence" value="ECO:0007669"/>
    <property type="project" value="InterPro"/>
</dbReference>
<dbReference type="AlphaFoldDB" id="A5G7K9"/>
<dbReference type="PANTHER" id="PTHR35841">
    <property type="entry name" value="PHOSPHONATES-BINDING PERIPLASMIC PROTEIN"/>
    <property type="match status" value="1"/>
</dbReference>
<dbReference type="Pfam" id="PF12974">
    <property type="entry name" value="Phosphonate-bd"/>
    <property type="match status" value="1"/>
</dbReference>
<protein>
    <submittedName>
        <fullName evidence="3">Phosphonate ABC transporter, periplasmic phosphonate-binding protein</fullName>
    </submittedName>
</protein>
<evidence type="ECO:0000256" key="2">
    <source>
        <dbReference type="ARBA" id="ARBA00022729"/>
    </source>
</evidence>